<organism evidence="3 4">
    <name type="scientific">Litoreibacter janthinus</name>
    <dbReference type="NCBI Taxonomy" id="670154"/>
    <lineage>
        <taxon>Bacteria</taxon>
        <taxon>Pseudomonadati</taxon>
        <taxon>Pseudomonadota</taxon>
        <taxon>Alphaproteobacteria</taxon>
        <taxon>Rhodobacterales</taxon>
        <taxon>Roseobacteraceae</taxon>
        <taxon>Litoreibacter</taxon>
    </lineage>
</organism>
<dbReference type="SMART" id="SM01008">
    <property type="entry name" value="Ald_Xan_dh_C"/>
    <property type="match status" value="1"/>
</dbReference>
<dbReference type="InterPro" id="IPR052516">
    <property type="entry name" value="N-heterocyclic_Hydroxylase"/>
</dbReference>
<keyword evidence="1" id="KW-0472">Membrane</keyword>
<feature type="transmembrane region" description="Helical" evidence="1">
    <location>
        <begin position="12"/>
        <end position="30"/>
    </location>
</feature>
<feature type="domain" description="Aldehyde oxidase/xanthine dehydrogenase a/b hammerhead" evidence="2">
    <location>
        <begin position="240"/>
        <end position="318"/>
    </location>
</feature>
<keyword evidence="1" id="KW-0812">Transmembrane</keyword>
<evidence type="ECO:0000259" key="2">
    <source>
        <dbReference type="SMART" id="SM01008"/>
    </source>
</evidence>
<dbReference type="OrthoDB" id="9767994at2"/>
<dbReference type="RefSeq" id="WP_090213962.1">
    <property type="nucleotide sequence ID" value="NZ_FOYO01000001.1"/>
</dbReference>
<evidence type="ECO:0000256" key="1">
    <source>
        <dbReference type="SAM" id="Phobius"/>
    </source>
</evidence>
<name>A0A1I6GDM7_9RHOB</name>
<dbReference type="PANTHER" id="PTHR47495:SF2">
    <property type="entry name" value="ALDEHYDE DEHYDROGENASE"/>
    <property type="match status" value="1"/>
</dbReference>
<dbReference type="Gene3D" id="3.30.365.10">
    <property type="entry name" value="Aldehyde oxidase/xanthine dehydrogenase, molybdopterin binding domain"/>
    <property type="match status" value="4"/>
</dbReference>
<accession>A0A1I6GDM7</accession>
<dbReference type="Pfam" id="PF02738">
    <property type="entry name" value="MoCoBD_1"/>
    <property type="match status" value="1"/>
</dbReference>
<reference evidence="4" key="1">
    <citation type="submission" date="2016-10" db="EMBL/GenBank/DDBJ databases">
        <authorList>
            <person name="Varghese N."/>
            <person name="Submissions S."/>
        </authorList>
    </citation>
    <scope>NUCLEOTIDE SEQUENCE [LARGE SCALE GENOMIC DNA]</scope>
    <source>
        <strain evidence="4">DSM 26921</strain>
    </source>
</reference>
<dbReference type="InterPro" id="IPR012368">
    <property type="entry name" value="OxRdtase_Mopterin-bd_su_IorB"/>
</dbReference>
<dbReference type="PANTHER" id="PTHR47495">
    <property type="entry name" value="ALDEHYDE DEHYDROGENASE"/>
    <property type="match status" value="1"/>
</dbReference>
<dbReference type="InterPro" id="IPR046867">
    <property type="entry name" value="AldOxase/xan_DH_MoCoBD2"/>
</dbReference>
<keyword evidence="1" id="KW-1133">Transmembrane helix</keyword>
<dbReference type="PIRSF" id="PIRSF036389">
    <property type="entry name" value="IOR_B"/>
    <property type="match status" value="1"/>
</dbReference>
<sequence>MGKAAKIARRSFLIGSVALAGGVAFGTYMVRKPHDNPLANDLKAGEATFNPWVLISNETVTLIVPHADTGQGVASMQAALIAEELDIEFGQFETSFGVPSAAYYNTAMAGEAVPFMPTDKSFAAETTRSVMGGIIKLLGAQVTGGSSSTPDSYDKLRAAGASARETLKLAASQRTGVAVADLTTSGGAVVFPDGTSLAYTDLAADAAELEPVVDVPLRDPRTWRMIGKEMERLDVVAKSTGTMTYGIDLFMDGMINGTVRMNPRKGAPLNSFDATAAEAMKGVRKVLQITNGVAVLADNTWTAFQAADAIEYDWAEAPYPAEQDVHWDEVAASFTEDRLDSQWRNDGDIEAALEGAQIVEAEYRAPYVAHQPMEPLSAIAKVAEHRVDVWVTHQMPRFALQQISAITGHDETQIHLHNQYGGGSFGHRLEFENVKVAVEAANQMRGTPIKITFSREEDFAQDFTRQIGMSRSKGAVKDGKVIAHDLQIATVSSSRSQMGRLGQSVPGPDSQIVAGAWEQPYSIPNFRVRAYAVPELAPTSSWRSVGASSGGFFSDCALDELIHAAGADPLEERLRLMNDDVSRKVLEVVGEMSGWGSPLGPNRGRGVAFVLSFGVPVAEVVEVTNTDAGIKIDKVWVAADVGKVIDPVNFENLMQGGVIWGLGHAMNSEITYSDGMAEQSNFYTHEGMRLNQCPEIFVIGLENGSAVKGIGEPPVPPAAPALANAIFAATGQRIREMPFNKYIDFV</sequence>
<gene>
    <name evidence="3" type="ORF">SAMN04488002_1296</name>
</gene>
<dbReference type="Proteomes" id="UP000199658">
    <property type="component" value="Unassembled WGS sequence"/>
</dbReference>
<protein>
    <submittedName>
        <fullName evidence="3">Isoquinoline 1-oxidoreductase, beta subunit</fullName>
    </submittedName>
</protein>
<evidence type="ECO:0000313" key="3">
    <source>
        <dbReference type="EMBL" id="SFR40313.1"/>
    </source>
</evidence>
<evidence type="ECO:0000313" key="4">
    <source>
        <dbReference type="Proteomes" id="UP000199658"/>
    </source>
</evidence>
<dbReference type="InterPro" id="IPR008274">
    <property type="entry name" value="AldOxase/xan_DH_MoCoBD1"/>
</dbReference>
<dbReference type="Pfam" id="PF20256">
    <property type="entry name" value="MoCoBD_2"/>
    <property type="match status" value="1"/>
</dbReference>
<dbReference type="SUPFAM" id="SSF56003">
    <property type="entry name" value="Molybdenum cofactor-binding domain"/>
    <property type="match status" value="2"/>
</dbReference>
<dbReference type="InterPro" id="IPR000674">
    <property type="entry name" value="Ald_Oxase/Xan_DH_a/b"/>
</dbReference>
<dbReference type="AlphaFoldDB" id="A0A1I6GDM7"/>
<dbReference type="EMBL" id="FOYO01000001">
    <property type="protein sequence ID" value="SFR40313.1"/>
    <property type="molecule type" value="Genomic_DNA"/>
</dbReference>
<keyword evidence="4" id="KW-1185">Reference proteome</keyword>
<dbReference type="STRING" id="670154.SAMN04488002_1296"/>
<dbReference type="Gene3D" id="3.90.1170.50">
    <property type="entry name" value="Aldehyde oxidase/xanthine dehydrogenase, a/b hammerhead"/>
    <property type="match status" value="1"/>
</dbReference>
<dbReference type="GO" id="GO:0016491">
    <property type="term" value="F:oxidoreductase activity"/>
    <property type="evidence" value="ECO:0007669"/>
    <property type="project" value="InterPro"/>
</dbReference>
<dbReference type="InterPro" id="IPR037165">
    <property type="entry name" value="AldOxase/xan_DH_Mopterin-bd_sf"/>
</dbReference>
<proteinExistence type="predicted"/>